<dbReference type="Proteomes" id="UP001596411">
    <property type="component" value="Unassembled WGS sequence"/>
</dbReference>
<keyword evidence="2" id="KW-1185">Reference proteome</keyword>
<evidence type="ECO:0000313" key="1">
    <source>
        <dbReference type="EMBL" id="MFC7090560.1"/>
    </source>
</evidence>
<dbReference type="Gene3D" id="1.10.238.160">
    <property type="match status" value="1"/>
</dbReference>
<dbReference type="EMBL" id="JBHSZP010000028">
    <property type="protein sequence ID" value="MFC7090560.1"/>
    <property type="molecule type" value="Genomic_DNA"/>
</dbReference>
<dbReference type="RefSeq" id="WP_346064045.1">
    <property type="nucleotide sequence ID" value="NZ_BAAADR010000039.1"/>
</dbReference>
<protein>
    <submittedName>
        <fullName evidence="1">Helix-turn-helix transcriptional regulator</fullName>
    </submittedName>
</protein>
<name>A0ABW2EX62_9GAMM</name>
<gene>
    <name evidence="1" type="ORF">ACFQH5_13465</name>
</gene>
<proteinExistence type="predicted"/>
<dbReference type="InterPro" id="IPR010260">
    <property type="entry name" value="AlpA"/>
</dbReference>
<reference evidence="2" key="1">
    <citation type="journal article" date="2019" name="Int. J. Syst. Evol. Microbiol.">
        <title>The Global Catalogue of Microorganisms (GCM) 10K type strain sequencing project: providing services to taxonomists for standard genome sequencing and annotation.</title>
        <authorList>
            <consortium name="The Broad Institute Genomics Platform"/>
            <consortium name="The Broad Institute Genome Sequencing Center for Infectious Disease"/>
            <person name="Wu L."/>
            <person name="Ma J."/>
        </authorList>
    </citation>
    <scope>NUCLEOTIDE SEQUENCE [LARGE SCALE GENOMIC DNA]</scope>
    <source>
        <strain evidence="2">CGMCC 1.13666</strain>
    </source>
</reference>
<comment type="caution">
    <text evidence="1">The sequence shown here is derived from an EMBL/GenBank/DDBJ whole genome shotgun (WGS) entry which is preliminary data.</text>
</comment>
<evidence type="ECO:0000313" key="2">
    <source>
        <dbReference type="Proteomes" id="UP001596411"/>
    </source>
</evidence>
<accession>A0ABW2EX62</accession>
<dbReference type="Pfam" id="PF05930">
    <property type="entry name" value="Phage_AlpA"/>
    <property type="match status" value="1"/>
</dbReference>
<organism evidence="1 2">
    <name type="scientific">Halomonas salifodinae</name>
    <dbReference type="NCBI Taxonomy" id="438745"/>
    <lineage>
        <taxon>Bacteria</taxon>
        <taxon>Pseudomonadati</taxon>
        <taxon>Pseudomonadota</taxon>
        <taxon>Gammaproteobacteria</taxon>
        <taxon>Oceanospirillales</taxon>
        <taxon>Halomonadaceae</taxon>
        <taxon>Halomonas</taxon>
    </lineage>
</organism>
<sequence length="61" mass="7147">MAHDRLLPLPELERKVGFKKTAIYAMIGRGEFPQGKLLHGKRLWRETEIDAWIEAEWKKAS</sequence>